<feature type="region of interest" description="Disordered" evidence="2">
    <location>
        <begin position="376"/>
        <end position="535"/>
    </location>
</feature>
<feature type="compositionally biased region" description="Basic and acidic residues" evidence="2">
    <location>
        <begin position="418"/>
        <end position="429"/>
    </location>
</feature>
<feature type="compositionally biased region" description="Polar residues" evidence="2">
    <location>
        <begin position="444"/>
        <end position="458"/>
    </location>
</feature>
<accession>A0A2H6K9G5</accession>
<feature type="compositionally biased region" description="Pro residues" evidence="2">
    <location>
        <begin position="503"/>
        <end position="512"/>
    </location>
</feature>
<dbReference type="Gene3D" id="1.20.930.10">
    <property type="entry name" value="Conserved domain common to transcription factors TFIIS, elongin A, CRSP70"/>
    <property type="match status" value="1"/>
</dbReference>
<dbReference type="OrthoDB" id="361983at2759"/>
<dbReference type="SUPFAM" id="SSF47676">
    <property type="entry name" value="Conserved domain common to transcription factors TFIIS, elongin A, CRSP70"/>
    <property type="match status" value="1"/>
</dbReference>
<keyword evidence="5" id="KW-1185">Reference proteome</keyword>
<evidence type="ECO:0000313" key="4">
    <source>
        <dbReference type="EMBL" id="GBE59637.1"/>
    </source>
</evidence>
<feature type="region of interest" description="Disordered" evidence="2">
    <location>
        <begin position="282"/>
        <end position="342"/>
    </location>
</feature>
<evidence type="ECO:0000256" key="1">
    <source>
        <dbReference type="PROSITE-ProRule" id="PRU00649"/>
    </source>
</evidence>
<feature type="compositionally biased region" description="Basic and acidic residues" evidence="2">
    <location>
        <begin position="380"/>
        <end position="392"/>
    </location>
</feature>
<dbReference type="GeneID" id="39873407"/>
<sequence>MSSDDTSLSTPAPPDDLVEVGGAVVAPSRLRPVAGRIFSRAATLSKVDGLSDSVLEGLNNWYQEEWRVVHASRFVICPQLADSLKRYFAARSSPSLTAENVESFLRAMALLYYGLRSDSSPSSDVSKNKFFQRYYYTARENAAALNSPIVMSNFVWACHRYMRDEFANTCLLDILLQAFPAALESFVRFEGVVYLKSTLDYLASSGKLRSSTNYLLKALALLNKLDISFRTLQTSRIGIPINGIATGGKNVKMGIDYECENDTVKLKATDLIKKWKAIRDASQPMKVEPDPRRQVRRTSPSQATPAVPNQARQIQVISTAERRADAPASRRPAPAPAPAAAPGSFVLNILDSMVEQREKERKRKLAMKEAQRNGLFKISRVSESEGTPRQEEAQPATSGKPEAATSNPPAVEGGSSGGDDKAAESRKELQSLMNFFKSFKPQIAPTQSSGETPQSDSSDAPVPPLPNASSSASHSGDQTGLSVSSNNITHMNGVAAGTDSPRPAAPPPPPSSFPFGAAATAESGSIPPVCVPPWK</sequence>
<dbReference type="InterPro" id="IPR017923">
    <property type="entry name" value="TFIIS_N"/>
</dbReference>
<dbReference type="Proteomes" id="UP000236319">
    <property type="component" value="Unassembled WGS sequence"/>
</dbReference>
<feature type="domain" description="TFIIS N-terminal" evidence="3">
    <location>
        <begin position="196"/>
        <end position="282"/>
    </location>
</feature>
<dbReference type="Pfam" id="PF08711">
    <property type="entry name" value="Med26"/>
    <property type="match status" value="1"/>
</dbReference>
<evidence type="ECO:0000256" key="2">
    <source>
        <dbReference type="SAM" id="MobiDB-lite"/>
    </source>
</evidence>
<reference evidence="4 5" key="1">
    <citation type="journal article" date="2017" name="BMC Genomics">
        <title>Whole-genome assembly of Babesia ovata and comparative genomics between closely related pathogens.</title>
        <authorList>
            <person name="Yamagishi J."/>
            <person name="Asada M."/>
            <person name="Hakimi H."/>
            <person name="Tanaka T.Q."/>
            <person name="Sugimoto C."/>
            <person name="Kawazu S."/>
        </authorList>
    </citation>
    <scope>NUCLEOTIDE SEQUENCE [LARGE SCALE GENOMIC DNA]</scope>
    <source>
        <strain evidence="4 5">Miyake</strain>
    </source>
</reference>
<dbReference type="PROSITE" id="PS51319">
    <property type="entry name" value="TFIIS_N"/>
    <property type="match status" value="1"/>
</dbReference>
<proteinExistence type="predicted"/>
<gene>
    <name evidence="4" type="ORF">BOVATA_011300</name>
</gene>
<dbReference type="RefSeq" id="XP_028865880.1">
    <property type="nucleotide sequence ID" value="XM_029010047.1"/>
</dbReference>
<dbReference type="AlphaFoldDB" id="A0A2H6K9G5"/>
<keyword evidence="1" id="KW-0539">Nucleus</keyword>
<dbReference type="VEuPathDB" id="PiroplasmaDB:BOVATA_011300"/>
<comment type="subcellular location">
    <subcellularLocation>
        <location evidence="1">Nucleus</location>
    </subcellularLocation>
</comment>
<evidence type="ECO:0000313" key="5">
    <source>
        <dbReference type="Proteomes" id="UP000236319"/>
    </source>
</evidence>
<name>A0A2H6K9G5_9APIC</name>
<evidence type="ECO:0000259" key="3">
    <source>
        <dbReference type="PROSITE" id="PS51319"/>
    </source>
</evidence>
<comment type="caution">
    <text evidence="4">The sequence shown here is derived from an EMBL/GenBank/DDBJ whole genome shotgun (WGS) entry which is preliminary data.</text>
</comment>
<dbReference type="EMBL" id="BDSA01000001">
    <property type="protein sequence ID" value="GBE59637.1"/>
    <property type="molecule type" value="Genomic_DNA"/>
</dbReference>
<protein>
    <recommendedName>
        <fullName evidence="3">TFIIS N-terminal domain-containing protein</fullName>
    </recommendedName>
</protein>
<dbReference type="InterPro" id="IPR035441">
    <property type="entry name" value="TFIIS/LEDGF_dom_sf"/>
</dbReference>
<dbReference type="GO" id="GO:0005634">
    <property type="term" value="C:nucleus"/>
    <property type="evidence" value="ECO:0007669"/>
    <property type="project" value="UniProtKB-SubCell"/>
</dbReference>
<feature type="compositionally biased region" description="Polar residues" evidence="2">
    <location>
        <begin position="467"/>
        <end position="490"/>
    </location>
</feature>
<organism evidence="4 5">
    <name type="scientific">Babesia ovata</name>
    <dbReference type="NCBI Taxonomy" id="189622"/>
    <lineage>
        <taxon>Eukaryota</taxon>
        <taxon>Sar</taxon>
        <taxon>Alveolata</taxon>
        <taxon>Apicomplexa</taxon>
        <taxon>Aconoidasida</taxon>
        <taxon>Piroplasmida</taxon>
        <taxon>Babesiidae</taxon>
        <taxon>Babesia</taxon>
    </lineage>
</organism>